<name>A0A0F7FNZ7_9ACTN</name>
<feature type="region of interest" description="Disordered" evidence="1">
    <location>
        <begin position="23"/>
        <end position="68"/>
    </location>
</feature>
<dbReference type="STRING" id="408015.SXIM_03180"/>
<dbReference type="KEGG" id="sxi:SXIM_03180"/>
<keyword evidence="3" id="KW-1185">Reference proteome</keyword>
<sequence>MTHRLGLGRVGWGGHRVLLPLRARTPGHHGTNGKQGERPGHTGVPGHGTARGRTCRSRSAAHCLPSGL</sequence>
<accession>A0A0F7FNZ7</accession>
<dbReference type="EMBL" id="CP009922">
    <property type="protein sequence ID" value="AKG41702.1"/>
    <property type="molecule type" value="Genomic_DNA"/>
</dbReference>
<evidence type="ECO:0000313" key="2">
    <source>
        <dbReference type="EMBL" id="AKG41702.1"/>
    </source>
</evidence>
<evidence type="ECO:0000256" key="1">
    <source>
        <dbReference type="SAM" id="MobiDB-lite"/>
    </source>
</evidence>
<reference evidence="2" key="1">
    <citation type="submission" date="2019-08" db="EMBL/GenBank/DDBJ databases">
        <title>Complete genome sequence of a mangrove-derived Streptomyces xiamenensis.</title>
        <authorList>
            <person name="Xu J."/>
        </authorList>
    </citation>
    <scope>NUCLEOTIDE SEQUENCE</scope>
    <source>
        <strain evidence="2">318</strain>
    </source>
</reference>
<evidence type="ECO:0000313" key="3">
    <source>
        <dbReference type="Proteomes" id="UP000034034"/>
    </source>
</evidence>
<dbReference type="Proteomes" id="UP000034034">
    <property type="component" value="Chromosome"/>
</dbReference>
<dbReference type="AlphaFoldDB" id="A0A0F7FNZ7"/>
<dbReference type="HOGENOM" id="CLU_2792442_0_0_11"/>
<protein>
    <submittedName>
        <fullName evidence="2">Uncharacterized protein</fullName>
    </submittedName>
</protein>
<proteinExistence type="predicted"/>
<organism evidence="2 3">
    <name type="scientific">Streptomyces xiamenensis</name>
    <dbReference type="NCBI Taxonomy" id="408015"/>
    <lineage>
        <taxon>Bacteria</taxon>
        <taxon>Bacillati</taxon>
        <taxon>Actinomycetota</taxon>
        <taxon>Actinomycetes</taxon>
        <taxon>Kitasatosporales</taxon>
        <taxon>Streptomycetaceae</taxon>
        <taxon>Streptomyces</taxon>
    </lineage>
</organism>
<gene>
    <name evidence="2" type="ORF">SXIM_03180</name>
</gene>